<feature type="compositionally biased region" description="Acidic residues" evidence="1">
    <location>
        <begin position="170"/>
        <end position="189"/>
    </location>
</feature>
<keyword evidence="5" id="KW-1185">Reference proteome</keyword>
<evidence type="ECO:0000256" key="2">
    <source>
        <dbReference type="SAM" id="Phobius"/>
    </source>
</evidence>
<feature type="signal peptide" evidence="3">
    <location>
        <begin position="1"/>
        <end position="36"/>
    </location>
</feature>
<keyword evidence="2" id="KW-0472">Membrane</keyword>
<feature type="transmembrane region" description="Helical" evidence="2">
    <location>
        <begin position="290"/>
        <end position="309"/>
    </location>
</feature>
<dbReference type="RefSeq" id="WP_253864227.1">
    <property type="nucleotide sequence ID" value="NZ_BAAALN010000018.1"/>
</dbReference>
<feature type="chain" id="PRO_5045274872" description="Small secreted domain DUF320" evidence="3">
    <location>
        <begin position="37"/>
        <end position="314"/>
    </location>
</feature>
<gene>
    <name evidence="4" type="ORF">GCM10009676_41340</name>
</gene>
<evidence type="ECO:0000256" key="1">
    <source>
        <dbReference type="SAM" id="MobiDB-lite"/>
    </source>
</evidence>
<evidence type="ECO:0000256" key="3">
    <source>
        <dbReference type="SAM" id="SignalP"/>
    </source>
</evidence>
<dbReference type="Proteomes" id="UP001500653">
    <property type="component" value="Unassembled WGS sequence"/>
</dbReference>
<keyword evidence="2" id="KW-0812">Transmembrane</keyword>
<feature type="compositionally biased region" description="Pro residues" evidence="1">
    <location>
        <begin position="210"/>
        <end position="221"/>
    </location>
</feature>
<keyword evidence="2" id="KW-1133">Transmembrane helix</keyword>
<feature type="compositionally biased region" description="Polar residues" evidence="1">
    <location>
        <begin position="45"/>
        <end position="56"/>
    </location>
</feature>
<protein>
    <recommendedName>
        <fullName evidence="6">Small secreted domain DUF320</fullName>
    </recommendedName>
</protein>
<proteinExistence type="predicted"/>
<name>A0ABN1WJ84_9PSEU</name>
<keyword evidence="3" id="KW-0732">Signal</keyword>
<feature type="region of interest" description="Disordered" evidence="1">
    <location>
        <begin position="39"/>
        <end position="64"/>
    </location>
</feature>
<evidence type="ECO:0000313" key="5">
    <source>
        <dbReference type="Proteomes" id="UP001500653"/>
    </source>
</evidence>
<feature type="region of interest" description="Disordered" evidence="1">
    <location>
        <begin position="153"/>
        <end position="286"/>
    </location>
</feature>
<sequence length="314" mass="30959">MRNVRKTRRTTGAVRTGVVAAAAGIAAFGFGGVAHAQDSAHQDGARQNSAHQNSARQDGEPKVVDGECDSTLKGQAGEALTVDAGAAAGVDGVADIGTASTGNGPGGGTGGESTLVSLPLKETLVGTGLSESGVVVDSLGRVCDTAQGTVNTLGATTRDVADGLTPGEPAPDEPGDPEQPGDPEPEPEPNPDRPAPGGPGGPGEDAPGTDVPPAPGAPILPPAGQGVLAEPLDPVSLPPAADVTVPKAPVGPSMDVPDRGSRPGQQENTTRQSGTARAMPQAAETDRTPLVLSVGALLAVVAGLSRAWITRKNA</sequence>
<reference evidence="4 5" key="1">
    <citation type="journal article" date="2019" name="Int. J. Syst. Evol. Microbiol.">
        <title>The Global Catalogue of Microorganisms (GCM) 10K type strain sequencing project: providing services to taxonomists for standard genome sequencing and annotation.</title>
        <authorList>
            <consortium name="The Broad Institute Genomics Platform"/>
            <consortium name="The Broad Institute Genome Sequencing Center for Infectious Disease"/>
            <person name="Wu L."/>
            <person name="Ma J."/>
        </authorList>
    </citation>
    <scope>NUCLEOTIDE SEQUENCE [LARGE SCALE GENOMIC DNA]</scope>
    <source>
        <strain evidence="4 5">JCM 13023</strain>
    </source>
</reference>
<evidence type="ECO:0000313" key="4">
    <source>
        <dbReference type="EMBL" id="GAA1250395.1"/>
    </source>
</evidence>
<feature type="compositionally biased region" description="Polar residues" evidence="1">
    <location>
        <begin position="263"/>
        <end position="275"/>
    </location>
</feature>
<dbReference type="EMBL" id="BAAALN010000018">
    <property type="protein sequence ID" value="GAA1250395.1"/>
    <property type="molecule type" value="Genomic_DNA"/>
</dbReference>
<organism evidence="4 5">
    <name type="scientific">Prauserella halophila</name>
    <dbReference type="NCBI Taxonomy" id="185641"/>
    <lineage>
        <taxon>Bacteria</taxon>
        <taxon>Bacillati</taxon>
        <taxon>Actinomycetota</taxon>
        <taxon>Actinomycetes</taxon>
        <taxon>Pseudonocardiales</taxon>
        <taxon>Pseudonocardiaceae</taxon>
        <taxon>Prauserella</taxon>
    </lineage>
</organism>
<evidence type="ECO:0008006" key="6">
    <source>
        <dbReference type="Google" id="ProtNLM"/>
    </source>
</evidence>
<comment type="caution">
    <text evidence="4">The sequence shown here is derived from an EMBL/GenBank/DDBJ whole genome shotgun (WGS) entry which is preliminary data.</text>
</comment>
<accession>A0ABN1WJ84</accession>